<dbReference type="InterPro" id="IPR051531">
    <property type="entry name" value="N-acetyltransferase"/>
</dbReference>
<dbReference type="PANTHER" id="PTHR43792">
    <property type="entry name" value="GNAT FAMILY, PUTATIVE (AFU_ORTHOLOGUE AFUA_3G00765)-RELATED-RELATED"/>
    <property type="match status" value="1"/>
</dbReference>
<protein>
    <submittedName>
        <fullName evidence="2">N-acetyltransferase</fullName>
    </submittedName>
</protein>
<dbReference type="InterPro" id="IPR016181">
    <property type="entry name" value="Acyl_CoA_acyltransferase"/>
</dbReference>
<dbReference type="AlphaFoldDB" id="A0A3E1F0K7"/>
<comment type="caution">
    <text evidence="2">The sequence shown here is derived from an EMBL/GenBank/DDBJ whole genome shotgun (WGS) entry which is preliminary data.</text>
</comment>
<dbReference type="Proteomes" id="UP000257127">
    <property type="component" value="Unassembled WGS sequence"/>
</dbReference>
<reference evidence="2 3" key="1">
    <citation type="submission" date="2018-08" db="EMBL/GenBank/DDBJ databases">
        <title>The draft genome squence of Brumimicrobium sp. N62.</title>
        <authorList>
            <person name="Du Z.-J."/>
            <person name="Luo H.-R."/>
        </authorList>
    </citation>
    <scope>NUCLEOTIDE SEQUENCE [LARGE SCALE GENOMIC DNA]</scope>
    <source>
        <strain evidence="2 3">N62</strain>
    </source>
</reference>
<proteinExistence type="predicted"/>
<dbReference type="GO" id="GO:0016747">
    <property type="term" value="F:acyltransferase activity, transferring groups other than amino-acyl groups"/>
    <property type="evidence" value="ECO:0007669"/>
    <property type="project" value="InterPro"/>
</dbReference>
<dbReference type="Gene3D" id="3.40.630.30">
    <property type="match status" value="1"/>
</dbReference>
<dbReference type="PANTHER" id="PTHR43792:SF1">
    <property type="entry name" value="N-ACETYLTRANSFERASE DOMAIN-CONTAINING PROTEIN"/>
    <property type="match status" value="1"/>
</dbReference>
<accession>A0A3E1F0K7</accession>
<dbReference type="RefSeq" id="WP_116880326.1">
    <property type="nucleotide sequence ID" value="NZ_QURB01000002.1"/>
</dbReference>
<gene>
    <name evidence="2" type="ORF">DXU93_04205</name>
</gene>
<organism evidence="2 3">
    <name type="scientific">Brumimicrobium aurantiacum</name>
    <dbReference type="NCBI Taxonomy" id="1737063"/>
    <lineage>
        <taxon>Bacteria</taxon>
        <taxon>Pseudomonadati</taxon>
        <taxon>Bacteroidota</taxon>
        <taxon>Flavobacteriia</taxon>
        <taxon>Flavobacteriales</taxon>
        <taxon>Crocinitomicaceae</taxon>
        <taxon>Brumimicrobium</taxon>
    </lineage>
</organism>
<dbReference type="Pfam" id="PF13302">
    <property type="entry name" value="Acetyltransf_3"/>
    <property type="match status" value="1"/>
</dbReference>
<dbReference type="EMBL" id="QURB01000002">
    <property type="protein sequence ID" value="RFC55346.1"/>
    <property type="molecule type" value="Genomic_DNA"/>
</dbReference>
<dbReference type="SUPFAM" id="SSF55729">
    <property type="entry name" value="Acyl-CoA N-acyltransferases (Nat)"/>
    <property type="match status" value="1"/>
</dbReference>
<sequence length="186" mass="21826">MKTEYLFKSARLGFRNWKDEDLNAFTLLNADTEVMEHFPKSLDRQETMEFIQRLKAHYETHGYNYFAVELLENGELLGFIGLAYQNYEVDFLPAVDIGWRLKKSAWGKGYATEGALRCLDFGFNNLNLEKIISTCTLQNKKSEKVMQKIGMKKVKKFKHPKLKAFPAYENCLLYEIKKEDWNEIVT</sequence>
<evidence type="ECO:0000313" key="2">
    <source>
        <dbReference type="EMBL" id="RFC55346.1"/>
    </source>
</evidence>
<keyword evidence="3" id="KW-1185">Reference proteome</keyword>
<dbReference type="PROSITE" id="PS51186">
    <property type="entry name" value="GNAT"/>
    <property type="match status" value="1"/>
</dbReference>
<evidence type="ECO:0000259" key="1">
    <source>
        <dbReference type="PROSITE" id="PS51186"/>
    </source>
</evidence>
<keyword evidence="2" id="KW-0808">Transferase</keyword>
<name>A0A3E1F0K7_9FLAO</name>
<dbReference type="InterPro" id="IPR000182">
    <property type="entry name" value="GNAT_dom"/>
</dbReference>
<feature type="domain" description="N-acetyltransferase" evidence="1">
    <location>
        <begin position="12"/>
        <end position="175"/>
    </location>
</feature>
<evidence type="ECO:0000313" key="3">
    <source>
        <dbReference type="Proteomes" id="UP000257127"/>
    </source>
</evidence>
<dbReference type="OrthoDB" id="9788916at2"/>